<evidence type="ECO:0000313" key="1">
    <source>
        <dbReference type="EMBL" id="GAH85962.1"/>
    </source>
</evidence>
<dbReference type="AlphaFoldDB" id="X1IW92"/>
<gene>
    <name evidence="1" type="ORF">S03H2_67084</name>
</gene>
<reference evidence="1" key="1">
    <citation type="journal article" date="2014" name="Front. Microbiol.">
        <title>High frequency of phylogenetically diverse reductive dehalogenase-homologous genes in deep subseafloor sedimentary metagenomes.</title>
        <authorList>
            <person name="Kawai M."/>
            <person name="Futagami T."/>
            <person name="Toyoda A."/>
            <person name="Takaki Y."/>
            <person name="Nishi S."/>
            <person name="Hori S."/>
            <person name="Arai W."/>
            <person name="Tsubouchi T."/>
            <person name="Morono Y."/>
            <person name="Uchiyama I."/>
            <person name="Ito T."/>
            <person name="Fujiyama A."/>
            <person name="Inagaki F."/>
            <person name="Takami H."/>
        </authorList>
    </citation>
    <scope>NUCLEOTIDE SEQUENCE</scope>
    <source>
        <strain evidence="1">Expedition CK06-06</strain>
    </source>
</reference>
<feature type="non-terminal residue" evidence="1">
    <location>
        <position position="1"/>
    </location>
</feature>
<protein>
    <submittedName>
        <fullName evidence="1">Uncharacterized protein</fullName>
    </submittedName>
</protein>
<accession>X1IW92</accession>
<dbReference type="EMBL" id="BARU01043868">
    <property type="protein sequence ID" value="GAH85962.1"/>
    <property type="molecule type" value="Genomic_DNA"/>
</dbReference>
<sequence length="51" mass="5717">DVPTLVELMKSVDGIIDFLPAKFINHIADAALVSHNLILKPSFKSPLFYNY</sequence>
<proteinExistence type="predicted"/>
<organism evidence="1">
    <name type="scientific">marine sediment metagenome</name>
    <dbReference type="NCBI Taxonomy" id="412755"/>
    <lineage>
        <taxon>unclassified sequences</taxon>
        <taxon>metagenomes</taxon>
        <taxon>ecological metagenomes</taxon>
    </lineage>
</organism>
<name>X1IW92_9ZZZZ</name>
<comment type="caution">
    <text evidence="1">The sequence shown here is derived from an EMBL/GenBank/DDBJ whole genome shotgun (WGS) entry which is preliminary data.</text>
</comment>